<proteinExistence type="predicted"/>
<feature type="region of interest" description="Disordered" evidence="1">
    <location>
        <begin position="1"/>
        <end position="31"/>
    </location>
</feature>
<evidence type="ECO:0000256" key="1">
    <source>
        <dbReference type="SAM" id="MobiDB-lite"/>
    </source>
</evidence>
<name>A0A1H8UQB8_9EURY</name>
<feature type="compositionally biased region" description="Basic and acidic residues" evidence="1">
    <location>
        <begin position="21"/>
        <end position="31"/>
    </location>
</feature>
<evidence type="ECO:0000313" key="3">
    <source>
        <dbReference type="Proteomes" id="UP000199126"/>
    </source>
</evidence>
<feature type="compositionally biased region" description="Polar residues" evidence="1">
    <location>
        <begin position="9"/>
        <end position="20"/>
    </location>
</feature>
<organism evidence="2 3">
    <name type="scientific">Halogranum amylolyticum</name>
    <dbReference type="NCBI Taxonomy" id="660520"/>
    <lineage>
        <taxon>Archaea</taxon>
        <taxon>Methanobacteriati</taxon>
        <taxon>Methanobacteriota</taxon>
        <taxon>Stenosarchaea group</taxon>
        <taxon>Halobacteria</taxon>
        <taxon>Halobacteriales</taxon>
        <taxon>Haloferacaceae</taxon>
    </lineage>
</organism>
<reference evidence="3" key="1">
    <citation type="submission" date="2016-10" db="EMBL/GenBank/DDBJ databases">
        <authorList>
            <person name="Varghese N."/>
            <person name="Submissions S."/>
        </authorList>
    </citation>
    <scope>NUCLEOTIDE SEQUENCE [LARGE SCALE GENOMIC DNA]</scope>
    <source>
        <strain evidence="3">CGMCC 1.10121</strain>
    </source>
</reference>
<dbReference type="Gene3D" id="2.70.98.70">
    <property type="match status" value="1"/>
</dbReference>
<keyword evidence="3" id="KW-1185">Reference proteome</keyword>
<dbReference type="AlphaFoldDB" id="A0A1H8UQB8"/>
<accession>A0A1H8UQB8</accession>
<dbReference type="EMBL" id="FODV01000012">
    <property type="protein sequence ID" value="SEP05203.1"/>
    <property type="molecule type" value="Genomic_DNA"/>
</dbReference>
<dbReference type="PROSITE" id="PS51318">
    <property type="entry name" value="TAT"/>
    <property type="match status" value="1"/>
</dbReference>
<sequence length="633" mass="69430">MIEYFGREPSQSGTSYSGLSEQRRSDKQRGGLLRRDFLKTSGVGLLGALLSSSGTAAGTTPRKTRASFFTETKRQAARDNIDTYSPVNQFEHELREGVSEFVIREGTGGVGVSREQSYQSEWSTTIFDPSGGSHEWRGLSTTANSPDVDVSVYVNSSPTGTDTHWHHVQAVYLGQDADGRHVCAGIGNHSTGKDPRIGLYYPEDNEWETYDSMDDWEKQAWYALDVSTQGTTVEISLRSTASGTVHASGSYLLPSETDEKVGIFGALGKGQTGDLYFDEFTLDGIQTEFLQSDFTERQKVTTTNLALSTQDGGTYAGTDVPKPEYGEDTEYNDAIGNGFNYLYDVERDSDPASQFSVEWDVRDHWDVRPDNAEDVKLRLTMLTQCDDVAIASGDPPQRWNNPGTFKYLLTHRRTLGGSSSFQSVIESYDGERFIEQVTEVPVTSSDPTARAVRVTLNSGRTDYIASATVRPTGEPVEHTVDDTFTFDGAFAVYSVDASGNHEHAYLLNGTTLDVGGETLIEQRPRVEGVVEDFTRELTLDNALQIQVTSGSLDTQLAEKLVGSWVYADAVDERNGAYEVVGVENVTSTTATLKLGEQTTVKEFTDPNDPSAGYEYLLGENGNFSIPLSSTWSS</sequence>
<evidence type="ECO:0000313" key="2">
    <source>
        <dbReference type="EMBL" id="SEP05203.1"/>
    </source>
</evidence>
<dbReference type="Proteomes" id="UP000199126">
    <property type="component" value="Unassembled WGS sequence"/>
</dbReference>
<protein>
    <submittedName>
        <fullName evidence="2">Uncharacterized protein</fullName>
    </submittedName>
</protein>
<gene>
    <name evidence="2" type="ORF">SAMN04487948_11220</name>
</gene>
<dbReference type="InterPro" id="IPR006311">
    <property type="entry name" value="TAT_signal"/>
</dbReference>